<sequence length="253" mass="28375">MTEDTVHLRLVTEADRSRIVEISSQIWNSHDYVPELLDEWLGDTEGEVIGAVLDGELVGFARRTWLAPGLAWLEGMRTDPAYRGRGVGRAITEYLIDRARAAGAVRISLSTYIDNEASIHIIESYGFERVATFVYRERPADAPSLDPDAGADPQIATVSEEETVEYVAGSSFLELANRRFPRGWRFFPFDHDPREAVARMGLRLGWRDNGNLEALLCARWHPNESDHAVFNFLDGKPEAMRALLCHALALYAG</sequence>
<accession>X0VIN8</accession>
<dbReference type="Pfam" id="PF00583">
    <property type="entry name" value="Acetyltransf_1"/>
    <property type="match status" value="1"/>
</dbReference>
<evidence type="ECO:0000259" key="1">
    <source>
        <dbReference type="PROSITE" id="PS51186"/>
    </source>
</evidence>
<dbReference type="PANTHER" id="PTHR43072:SF60">
    <property type="entry name" value="L-2,4-DIAMINOBUTYRIC ACID ACETYLTRANSFERASE"/>
    <property type="match status" value="1"/>
</dbReference>
<dbReference type="PANTHER" id="PTHR43072">
    <property type="entry name" value="N-ACETYLTRANSFERASE"/>
    <property type="match status" value="1"/>
</dbReference>
<dbReference type="InterPro" id="IPR000182">
    <property type="entry name" value="GNAT_dom"/>
</dbReference>
<protein>
    <recommendedName>
        <fullName evidence="1">N-acetyltransferase domain-containing protein</fullName>
    </recommendedName>
</protein>
<evidence type="ECO:0000313" key="2">
    <source>
        <dbReference type="EMBL" id="GAG00421.1"/>
    </source>
</evidence>
<feature type="domain" description="N-acetyltransferase" evidence="1">
    <location>
        <begin position="6"/>
        <end position="150"/>
    </location>
</feature>
<proteinExistence type="predicted"/>
<reference evidence="2" key="1">
    <citation type="journal article" date="2014" name="Front. Microbiol.">
        <title>High frequency of phylogenetically diverse reductive dehalogenase-homologous genes in deep subseafloor sedimentary metagenomes.</title>
        <authorList>
            <person name="Kawai M."/>
            <person name="Futagami T."/>
            <person name="Toyoda A."/>
            <person name="Takaki Y."/>
            <person name="Nishi S."/>
            <person name="Hori S."/>
            <person name="Arai W."/>
            <person name="Tsubouchi T."/>
            <person name="Morono Y."/>
            <person name="Uchiyama I."/>
            <person name="Ito T."/>
            <person name="Fujiyama A."/>
            <person name="Inagaki F."/>
            <person name="Takami H."/>
        </authorList>
    </citation>
    <scope>NUCLEOTIDE SEQUENCE</scope>
    <source>
        <strain evidence="2">Expedition CK06-06</strain>
    </source>
</reference>
<organism evidence="2">
    <name type="scientific">marine sediment metagenome</name>
    <dbReference type="NCBI Taxonomy" id="412755"/>
    <lineage>
        <taxon>unclassified sequences</taxon>
        <taxon>metagenomes</taxon>
        <taxon>ecological metagenomes</taxon>
    </lineage>
</organism>
<feature type="non-terminal residue" evidence="2">
    <location>
        <position position="253"/>
    </location>
</feature>
<dbReference type="GO" id="GO:0016747">
    <property type="term" value="F:acyltransferase activity, transferring groups other than amino-acyl groups"/>
    <property type="evidence" value="ECO:0007669"/>
    <property type="project" value="InterPro"/>
</dbReference>
<dbReference type="SUPFAM" id="SSF55729">
    <property type="entry name" value="Acyl-CoA N-acyltransferases (Nat)"/>
    <property type="match status" value="1"/>
</dbReference>
<comment type="caution">
    <text evidence="2">The sequence shown here is derived from an EMBL/GenBank/DDBJ whole genome shotgun (WGS) entry which is preliminary data.</text>
</comment>
<dbReference type="EMBL" id="BARS01026372">
    <property type="protein sequence ID" value="GAG00421.1"/>
    <property type="molecule type" value="Genomic_DNA"/>
</dbReference>
<dbReference type="InterPro" id="IPR016181">
    <property type="entry name" value="Acyl_CoA_acyltransferase"/>
</dbReference>
<name>X0VIN8_9ZZZZ</name>
<dbReference type="CDD" id="cd04301">
    <property type="entry name" value="NAT_SF"/>
    <property type="match status" value="1"/>
</dbReference>
<dbReference type="AlphaFoldDB" id="X0VIN8"/>
<dbReference type="Gene3D" id="3.40.630.30">
    <property type="match status" value="1"/>
</dbReference>
<gene>
    <name evidence="2" type="ORF">S01H1_41569</name>
</gene>
<dbReference type="PROSITE" id="PS51186">
    <property type="entry name" value="GNAT"/>
    <property type="match status" value="1"/>
</dbReference>